<dbReference type="AlphaFoldDB" id="A0A4Y7SAP3"/>
<keyword evidence="5" id="KW-1185">Reference proteome</keyword>
<proteinExistence type="predicted"/>
<organism evidence="4 5">
    <name type="scientific">Coprinellus micaceus</name>
    <name type="common">Glistening ink-cap mushroom</name>
    <name type="synonym">Coprinus micaceus</name>
    <dbReference type="NCBI Taxonomy" id="71717"/>
    <lineage>
        <taxon>Eukaryota</taxon>
        <taxon>Fungi</taxon>
        <taxon>Dikarya</taxon>
        <taxon>Basidiomycota</taxon>
        <taxon>Agaricomycotina</taxon>
        <taxon>Agaricomycetes</taxon>
        <taxon>Agaricomycetidae</taxon>
        <taxon>Agaricales</taxon>
        <taxon>Agaricineae</taxon>
        <taxon>Psathyrellaceae</taxon>
        <taxon>Coprinellus</taxon>
    </lineage>
</organism>
<dbReference type="OrthoDB" id="2562493at2759"/>
<evidence type="ECO:0000256" key="2">
    <source>
        <dbReference type="SAM" id="Phobius"/>
    </source>
</evidence>
<dbReference type="Pfam" id="PF20152">
    <property type="entry name" value="DUF6534"/>
    <property type="match status" value="1"/>
</dbReference>
<feature type="transmembrane region" description="Helical" evidence="2">
    <location>
        <begin position="123"/>
        <end position="145"/>
    </location>
</feature>
<feature type="transmembrane region" description="Helical" evidence="2">
    <location>
        <begin position="275"/>
        <end position="294"/>
    </location>
</feature>
<feature type="compositionally biased region" description="Polar residues" evidence="1">
    <location>
        <begin position="411"/>
        <end position="420"/>
    </location>
</feature>
<reference evidence="4 5" key="1">
    <citation type="journal article" date="2019" name="Nat. Ecol. Evol.">
        <title>Megaphylogeny resolves global patterns of mushroom evolution.</title>
        <authorList>
            <person name="Varga T."/>
            <person name="Krizsan K."/>
            <person name="Foldi C."/>
            <person name="Dima B."/>
            <person name="Sanchez-Garcia M."/>
            <person name="Sanchez-Ramirez S."/>
            <person name="Szollosi G.J."/>
            <person name="Szarkandi J.G."/>
            <person name="Papp V."/>
            <person name="Albert L."/>
            <person name="Andreopoulos W."/>
            <person name="Angelini C."/>
            <person name="Antonin V."/>
            <person name="Barry K.W."/>
            <person name="Bougher N.L."/>
            <person name="Buchanan P."/>
            <person name="Buyck B."/>
            <person name="Bense V."/>
            <person name="Catcheside P."/>
            <person name="Chovatia M."/>
            <person name="Cooper J."/>
            <person name="Damon W."/>
            <person name="Desjardin D."/>
            <person name="Finy P."/>
            <person name="Geml J."/>
            <person name="Haridas S."/>
            <person name="Hughes K."/>
            <person name="Justo A."/>
            <person name="Karasinski D."/>
            <person name="Kautmanova I."/>
            <person name="Kiss B."/>
            <person name="Kocsube S."/>
            <person name="Kotiranta H."/>
            <person name="LaButti K.M."/>
            <person name="Lechner B.E."/>
            <person name="Liimatainen K."/>
            <person name="Lipzen A."/>
            <person name="Lukacs Z."/>
            <person name="Mihaltcheva S."/>
            <person name="Morgado L.N."/>
            <person name="Niskanen T."/>
            <person name="Noordeloos M.E."/>
            <person name="Ohm R.A."/>
            <person name="Ortiz-Santana B."/>
            <person name="Ovrebo C."/>
            <person name="Racz N."/>
            <person name="Riley R."/>
            <person name="Savchenko A."/>
            <person name="Shiryaev A."/>
            <person name="Soop K."/>
            <person name="Spirin V."/>
            <person name="Szebenyi C."/>
            <person name="Tomsovsky M."/>
            <person name="Tulloss R.E."/>
            <person name="Uehling J."/>
            <person name="Grigoriev I.V."/>
            <person name="Vagvolgyi C."/>
            <person name="Papp T."/>
            <person name="Martin F.M."/>
            <person name="Miettinen O."/>
            <person name="Hibbett D.S."/>
            <person name="Nagy L.G."/>
        </authorList>
    </citation>
    <scope>NUCLEOTIDE SEQUENCE [LARGE SCALE GENOMIC DNA]</scope>
    <source>
        <strain evidence="4 5">FP101781</strain>
    </source>
</reference>
<feature type="transmembrane region" description="Helical" evidence="2">
    <location>
        <begin position="192"/>
        <end position="213"/>
    </location>
</feature>
<dbReference type="EMBL" id="QPFP01000245">
    <property type="protein sequence ID" value="TEB18539.1"/>
    <property type="molecule type" value="Genomic_DNA"/>
</dbReference>
<gene>
    <name evidence="4" type="ORF">FA13DRAFT_591429</name>
</gene>
<dbReference type="PANTHER" id="PTHR40465:SF1">
    <property type="entry name" value="DUF6534 DOMAIN-CONTAINING PROTEIN"/>
    <property type="match status" value="1"/>
</dbReference>
<keyword evidence="2" id="KW-0812">Transmembrane</keyword>
<feature type="region of interest" description="Disordered" evidence="1">
    <location>
        <begin position="390"/>
        <end position="420"/>
    </location>
</feature>
<keyword evidence="2" id="KW-1133">Transmembrane helix</keyword>
<dbReference type="PANTHER" id="PTHR40465">
    <property type="entry name" value="CHROMOSOME 1, WHOLE GENOME SHOTGUN SEQUENCE"/>
    <property type="match status" value="1"/>
</dbReference>
<dbReference type="InterPro" id="IPR045339">
    <property type="entry name" value="DUF6534"/>
</dbReference>
<evidence type="ECO:0000313" key="4">
    <source>
        <dbReference type="EMBL" id="TEB18539.1"/>
    </source>
</evidence>
<feature type="transmembrane region" description="Helical" evidence="2">
    <location>
        <begin position="27"/>
        <end position="51"/>
    </location>
</feature>
<name>A0A4Y7SAP3_COPMI</name>
<comment type="caution">
    <text evidence="4">The sequence shown here is derived from an EMBL/GenBank/DDBJ whole genome shotgun (WGS) entry which is preliminary data.</text>
</comment>
<evidence type="ECO:0000313" key="5">
    <source>
        <dbReference type="Proteomes" id="UP000298030"/>
    </source>
</evidence>
<evidence type="ECO:0000259" key="3">
    <source>
        <dbReference type="Pfam" id="PF20152"/>
    </source>
</evidence>
<protein>
    <recommendedName>
        <fullName evidence="3">DUF6534 domain-containing protein</fullName>
    </recommendedName>
</protein>
<evidence type="ECO:0000256" key="1">
    <source>
        <dbReference type="SAM" id="MobiDB-lite"/>
    </source>
</evidence>
<dbReference type="Proteomes" id="UP000298030">
    <property type="component" value="Unassembled WGS sequence"/>
</dbReference>
<feature type="domain" description="DUF6534" evidence="3">
    <location>
        <begin position="241"/>
        <end position="325"/>
    </location>
</feature>
<dbReference type="STRING" id="71717.A0A4Y7SAP3"/>
<sequence length="420" mass="47815">MHGCWYKRTQGRTGRFFEPLLRSNPEFLTFFSFHRFSCVISVYFSFSFLLFPSHWAAMGEYDDILGTLVVGVTCTWSPTLRNRVRPHMGCSPVNTYLFGVLSCQYTRYHNKNFNDHWRVKGTVFFLFVLDTFQSILMVYLCWIFLVANFDNPWIFGVPQWPCAFIPIGTAVTASITHAFLGARMFGMLKDKFLFVLVLGMSLAEFGAGMAFGIRMWMLKDAHLESQTLKPFLIPWLAFQMSIDVFMSGFMSIFFYRHRTGYARTDRVINRLIRGCIQTGAFSAMLAICGLVAFLVRPHTIFYTMFMIPIGRTYTTTLMDTLNVRAELKERLMKDIDPNEEAESIVAWPRQIATREATPEGGSDHRLSAIAPRTGTSYPTFANTTTVHSTEELGSPLKTQFGGEGSEVASLDTLSRTRSTV</sequence>
<keyword evidence="2" id="KW-0472">Membrane</keyword>
<feature type="transmembrane region" description="Helical" evidence="2">
    <location>
        <begin position="233"/>
        <end position="255"/>
    </location>
</feature>
<feature type="transmembrane region" description="Helical" evidence="2">
    <location>
        <begin position="157"/>
        <end position="180"/>
    </location>
</feature>
<accession>A0A4Y7SAP3</accession>